<feature type="compositionally biased region" description="Polar residues" evidence="3">
    <location>
        <begin position="137"/>
        <end position="155"/>
    </location>
</feature>
<dbReference type="OrthoDB" id="433924at2759"/>
<evidence type="ECO:0000313" key="7">
    <source>
        <dbReference type="Proteomes" id="UP000095284"/>
    </source>
</evidence>
<dbReference type="InterPro" id="IPR023779">
    <property type="entry name" value="Chromodomain_CS"/>
</dbReference>
<dbReference type="Proteomes" id="UP000659654">
    <property type="component" value="Unassembled WGS sequence"/>
</dbReference>
<dbReference type="CDD" id="cd00024">
    <property type="entry name" value="CD_CSD"/>
    <property type="match status" value="1"/>
</dbReference>
<dbReference type="Proteomes" id="UP000582659">
    <property type="component" value="Unassembled WGS sequence"/>
</dbReference>
<dbReference type="PANTHER" id="PTHR22812">
    <property type="entry name" value="CHROMOBOX PROTEIN"/>
    <property type="match status" value="1"/>
</dbReference>
<dbReference type="eggNOG" id="KOG1911">
    <property type="taxonomic scope" value="Eukaryota"/>
</dbReference>
<reference evidence="6" key="2">
    <citation type="submission" date="2020-08" db="EMBL/GenBank/DDBJ databases">
        <authorList>
            <person name="Kikuchi T."/>
        </authorList>
    </citation>
    <scope>NUCLEOTIDE SEQUENCE</scope>
    <source>
        <strain evidence="5">Ka4C1</strain>
    </source>
</reference>
<dbReference type="PROSITE" id="PS00598">
    <property type="entry name" value="CHROMO_1"/>
    <property type="match status" value="1"/>
</dbReference>
<evidence type="ECO:0000313" key="5">
    <source>
        <dbReference type="EMBL" id="CAD5222369.1"/>
    </source>
</evidence>
<dbReference type="InterPro" id="IPR051219">
    <property type="entry name" value="Heterochromatin_chromo-domain"/>
</dbReference>
<proteinExistence type="predicted"/>
<evidence type="ECO:0000313" key="6">
    <source>
        <dbReference type="EMBL" id="CAG9109990.1"/>
    </source>
</evidence>
<sequence length="221" mass="24706">MVKQNEELYEIEKILEHSVEPEGVLYRIKWKGYSLKESTWEPERSLTSCPKILAAYKKKNKLDGERTIKKTRRPKRKPVTQNEPKEPIDENAPKPFKERCKAVMANLSALNQEMLRDLLGDQADYLLEQGPVENFESENSSDSTETYENRTSSSVDGHDRFFPLPVTASGSSAHCKTHSQKLTANAFDDCYAGGEPAGYGKAALTESALTSGAGEEVNSEQ</sequence>
<evidence type="ECO:0000256" key="2">
    <source>
        <dbReference type="ARBA" id="ARBA00023242"/>
    </source>
</evidence>
<dbReference type="EMBL" id="CAJFCV020000003">
    <property type="protein sequence ID" value="CAG9109990.1"/>
    <property type="molecule type" value="Genomic_DNA"/>
</dbReference>
<dbReference type="PROSITE" id="PS50013">
    <property type="entry name" value="CHROMO_2"/>
    <property type="match status" value="1"/>
</dbReference>
<keyword evidence="8" id="KW-1185">Reference proteome</keyword>
<evidence type="ECO:0000313" key="9">
    <source>
        <dbReference type="WBParaSite" id="BXY_1530600.1"/>
    </source>
</evidence>
<feature type="compositionally biased region" description="Basic and acidic residues" evidence="3">
    <location>
        <begin position="83"/>
        <end position="93"/>
    </location>
</feature>
<gene>
    <name evidence="5" type="ORF">BXYJ_LOCUS7337</name>
</gene>
<evidence type="ECO:0000259" key="4">
    <source>
        <dbReference type="PROSITE" id="PS50013"/>
    </source>
</evidence>
<evidence type="ECO:0000256" key="1">
    <source>
        <dbReference type="ARBA" id="ARBA00004123"/>
    </source>
</evidence>
<evidence type="ECO:0000256" key="3">
    <source>
        <dbReference type="SAM" id="MobiDB-lite"/>
    </source>
</evidence>
<dbReference type="AlphaFoldDB" id="A0A1I7SQJ4"/>
<dbReference type="Proteomes" id="UP000095284">
    <property type="component" value="Unplaced"/>
</dbReference>
<feature type="region of interest" description="Disordered" evidence="3">
    <location>
        <begin position="132"/>
        <end position="158"/>
    </location>
</feature>
<name>A0A1I7SQJ4_BURXY</name>
<dbReference type="GO" id="GO:0005634">
    <property type="term" value="C:nucleus"/>
    <property type="evidence" value="ECO:0007669"/>
    <property type="project" value="UniProtKB-SubCell"/>
</dbReference>
<dbReference type="Gene3D" id="2.40.50.40">
    <property type="match status" value="1"/>
</dbReference>
<feature type="region of interest" description="Disordered" evidence="3">
    <location>
        <begin position="63"/>
        <end position="93"/>
    </location>
</feature>
<keyword evidence="2" id="KW-0539">Nucleus</keyword>
<reference evidence="9" key="1">
    <citation type="submission" date="2016-11" db="UniProtKB">
        <authorList>
            <consortium name="WormBaseParasite"/>
        </authorList>
    </citation>
    <scope>IDENTIFICATION</scope>
</reference>
<dbReference type="SMART" id="SM00298">
    <property type="entry name" value="CHROMO"/>
    <property type="match status" value="1"/>
</dbReference>
<evidence type="ECO:0000313" key="8">
    <source>
        <dbReference type="Proteomes" id="UP000659654"/>
    </source>
</evidence>
<dbReference type="WBParaSite" id="BXY_1530600.1">
    <property type="protein sequence ID" value="BXY_1530600.1"/>
    <property type="gene ID" value="BXY_1530600"/>
</dbReference>
<dbReference type="EMBL" id="CAJFDI010000003">
    <property type="protein sequence ID" value="CAD5222369.1"/>
    <property type="molecule type" value="Genomic_DNA"/>
</dbReference>
<dbReference type="SUPFAM" id="SSF54160">
    <property type="entry name" value="Chromo domain-like"/>
    <property type="match status" value="1"/>
</dbReference>
<comment type="subcellular location">
    <subcellularLocation>
        <location evidence="1">Nucleus</location>
    </subcellularLocation>
</comment>
<dbReference type="Pfam" id="PF00385">
    <property type="entry name" value="Chromo"/>
    <property type="match status" value="1"/>
</dbReference>
<dbReference type="InterPro" id="IPR000953">
    <property type="entry name" value="Chromo/chromo_shadow_dom"/>
</dbReference>
<protein>
    <submittedName>
        <fullName evidence="5">(pine wood nematode) hypothetical protein</fullName>
    </submittedName>
    <submittedName>
        <fullName evidence="9">Chromo domain-containing protein</fullName>
    </submittedName>
</protein>
<organism evidence="7 9">
    <name type="scientific">Bursaphelenchus xylophilus</name>
    <name type="common">Pinewood nematode worm</name>
    <name type="synonym">Aphelenchoides xylophilus</name>
    <dbReference type="NCBI Taxonomy" id="6326"/>
    <lineage>
        <taxon>Eukaryota</taxon>
        <taxon>Metazoa</taxon>
        <taxon>Ecdysozoa</taxon>
        <taxon>Nematoda</taxon>
        <taxon>Chromadorea</taxon>
        <taxon>Rhabditida</taxon>
        <taxon>Tylenchina</taxon>
        <taxon>Tylenchomorpha</taxon>
        <taxon>Aphelenchoidea</taxon>
        <taxon>Aphelenchoididae</taxon>
        <taxon>Bursaphelenchus</taxon>
    </lineage>
</organism>
<dbReference type="InterPro" id="IPR023780">
    <property type="entry name" value="Chromo_domain"/>
</dbReference>
<feature type="domain" description="Chromo" evidence="4">
    <location>
        <begin position="9"/>
        <end position="68"/>
    </location>
</feature>
<feature type="compositionally biased region" description="Basic residues" evidence="3">
    <location>
        <begin position="69"/>
        <end position="78"/>
    </location>
</feature>
<dbReference type="InterPro" id="IPR016197">
    <property type="entry name" value="Chromo-like_dom_sf"/>
</dbReference>
<accession>A0A1I7SQJ4</accession>